<keyword evidence="1" id="KW-1133">Transmembrane helix</keyword>
<keyword evidence="3" id="KW-1185">Reference proteome</keyword>
<evidence type="ECO:0000313" key="3">
    <source>
        <dbReference type="Proteomes" id="UP001209076"/>
    </source>
</evidence>
<comment type="caution">
    <text evidence="2">The sequence shown here is derived from an EMBL/GenBank/DDBJ whole genome shotgun (WGS) entry which is preliminary data.</text>
</comment>
<evidence type="ECO:0000313" key="2">
    <source>
        <dbReference type="EMBL" id="MCU0104463.1"/>
    </source>
</evidence>
<name>A0ABT2PUR7_9MOLU</name>
<protein>
    <submittedName>
        <fullName evidence="2">Uncharacterized protein</fullName>
    </submittedName>
</protein>
<reference evidence="3" key="1">
    <citation type="submission" date="2023-07" db="EMBL/GenBank/DDBJ databases">
        <title>Novel Mycoplasma species identified in domestic and wild animals.</title>
        <authorList>
            <person name="Volokhov D.V."/>
            <person name="Furtak V.A."/>
            <person name="Zagorodnyaya T.A."/>
        </authorList>
    </citation>
    <scope>NUCLEOTIDE SEQUENCE [LARGE SCALE GENOMIC DNA]</scope>
    <source>
        <strain evidence="3">92-19</strain>
    </source>
</reference>
<accession>A0ABT2PUR7</accession>
<feature type="transmembrane region" description="Helical" evidence="1">
    <location>
        <begin position="123"/>
        <end position="141"/>
    </location>
</feature>
<dbReference type="Proteomes" id="UP001209076">
    <property type="component" value="Unassembled WGS sequence"/>
</dbReference>
<gene>
    <name evidence="2" type="ORF">N7603_02185</name>
</gene>
<proteinExistence type="predicted"/>
<keyword evidence="1" id="KW-0812">Transmembrane</keyword>
<sequence>MSLKYRYLLLYLWVTLLGYVLVLNLILYLFDQQSAFLAIYERYGDIEYYQKHVFLKQSMYLVILLPVFVISPLFGKIVLSFKNVNKTIKTFSIYTLTKSLGIVLFASLYVQSIFFPALEPSKVITLVICPFFFIFILYQFLKETK</sequence>
<keyword evidence="1" id="KW-0472">Membrane</keyword>
<dbReference type="EMBL" id="JAOEGN010000003">
    <property type="protein sequence ID" value="MCU0104463.1"/>
    <property type="molecule type" value="Genomic_DNA"/>
</dbReference>
<evidence type="ECO:0000256" key="1">
    <source>
        <dbReference type="SAM" id="Phobius"/>
    </source>
</evidence>
<feature type="transmembrane region" description="Helical" evidence="1">
    <location>
        <begin position="91"/>
        <end position="111"/>
    </location>
</feature>
<organism evidence="2 3">
    <name type="scientific">Paracholeplasma vituli</name>
    <dbReference type="NCBI Taxonomy" id="69473"/>
    <lineage>
        <taxon>Bacteria</taxon>
        <taxon>Bacillati</taxon>
        <taxon>Mycoplasmatota</taxon>
        <taxon>Mollicutes</taxon>
        <taxon>Acholeplasmatales</taxon>
        <taxon>Acholeplasmataceae</taxon>
        <taxon>Paracholeplasma</taxon>
    </lineage>
</organism>
<feature type="transmembrane region" description="Helical" evidence="1">
    <location>
        <begin position="7"/>
        <end position="30"/>
    </location>
</feature>
<feature type="transmembrane region" description="Helical" evidence="1">
    <location>
        <begin position="59"/>
        <end position="79"/>
    </location>
</feature>